<organism evidence="3">
    <name type="scientific">Florenciella parvula</name>
    <dbReference type="NCBI Taxonomy" id="236787"/>
    <lineage>
        <taxon>Eukaryota</taxon>
        <taxon>Sar</taxon>
        <taxon>Stramenopiles</taxon>
        <taxon>Ochrophyta</taxon>
        <taxon>Dictyochophyceae</taxon>
        <taxon>Florenciellales</taxon>
        <taxon>Florenciella</taxon>
    </lineage>
</organism>
<dbReference type="SMART" id="SM00054">
    <property type="entry name" value="EFh"/>
    <property type="match status" value="2"/>
</dbReference>
<dbReference type="InterPro" id="IPR011992">
    <property type="entry name" value="EF-hand-dom_pair"/>
</dbReference>
<name>A0A7S2GFJ8_9STRA</name>
<evidence type="ECO:0000313" key="3">
    <source>
        <dbReference type="EMBL" id="CAD9445697.1"/>
    </source>
</evidence>
<dbReference type="SUPFAM" id="SSF47473">
    <property type="entry name" value="EF-hand"/>
    <property type="match status" value="1"/>
</dbReference>
<dbReference type="InterPro" id="IPR002048">
    <property type="entry name" value="EF_hand_dom"/>
</dbReference>
<dbReference type="Gene3D" id="1.10.238.10">
    <property type="entry name" value="EF-hand"/>
    <property type="match status" value="1"/>
</dbReference>
<dbReference type="InterPro" id="IPR018247">
    <property type="entry name" value="EF_Hand_1_Ca_BS"/>
</dbReference>
<protein>
    <recommendedName>
        <fullName evidence="2">EF-hand domain-containing protein</fullName>
    </recommendedName>
</protein>
<proteinExistence type="predicted"/>
<reference evidence="3" key="1">
    <citation type="submission" date="2021-01" db="EMBL/GenBank/DDBJ databases">
        <authorList>
            <person name="Corre E."/>
            <person name="Pelletier E."/>
            <person name="Niang G."/>
            <person name="Scheremetjew M."/>
            <person name="Finn R."/>
            <person name="Kale V."/>
            <person name="Holt S."/>
            <person name="Cochrane G."/>
            <person name="Meng A."/>
            <person name="Brown T."/>
            <person name="Cohen L."/>
        </authorList>
    </citation>
    <scope>NUCLEOTIDE SEQUENCE</scope>
    <source>
        <strain evidence="3">RCC1693</strain>
    </source>
</reference>
<dbReference type="EMBL" id="HBGT01030539">
    <property type="protein sequence ID" value="CAD9445697.1"/>
    <property type="molecule type" value="Transcribed_RNA"/>
</dbReference>
<accession>A0A7S2GFJ8</accession>
<evidence type="ECO:0000259" key="2">
    <source>
        <dbReference type="PROSITE" id="PS50222"/>
    </source>
</evidence>
<feature type="domain" description="EF-hand" evidence="2">
    <location>
        <begin position="10"/>
        <end position="45"/>
    </location>
</feature>
<keyword evidence="1" id="KW-0106">Calcium</keyword>
<feature type="domain" description="EF-hand" evidence="2">
    <location>
        <begin position="59"/>
        <end position="94"/>
    </location>
</feature>
<dbReference type="Pfam" id="PF13499">
    <property type="entry name" value="EF-hand_7"/>
    <property type="match status" value="1"/>
</dbReference>
<dbReference type="PROSITE" id="PS00018">
    <property type="entry name" value="EF_HAND_1"/>
    <property type="match status" value="2"/>
</dbReference>
<sequence length="111" mass="12249">MTLSKLAKGSTGNRLGFFFYTADSDNSGSIDKAELMAMLFVLFRLGSRDDQSIASSVVARDKVATEIMSEADADRNGAIDVPELKAWIRRGSPHAKHCMELMEVFGTRFLQ</sequence>
<dbReference type="GO" id="GO:0005509">
    <property type="term" value="F:calcium ion binding"/>
    <property type="evidence" value="ECO:0007669"/>
    <property type="project" value="InterPro"/>
</dbReference>
<evidence type="ECO:0000256" key="1">
    <source>
        <dbReference type="ARBA" id="ARBA00022837"/>
    </source>
</evidence>
<dbReference type="AlphaFoldDB" id="A0A7S2GFJ8"/>
<gene>
    <name evidence="3" type="ORF">FPAR1323_LOCUS15940</name>
</gene>
<dbReference type="PROSITE" id="PS50222">
    <property type="entry name" value="EF_HAND_2"/>
    <property type="match status" value="2"/>
</dbReference>